<reference evidence="2 3" key="1">
    <citation type="submission" date="2015-09" db="EMBL/GenBank/DDBJ databases">
        <authorList>
            <person name="Jackson K.R."/>
            <person name="Lunt B.L."/>
            <person name="Fisher J.N.B."/>
            <person name="Gardner A.V."/>
            <person name="Bailey M.E."/>
            <person name="Deus L.M."/>
            <person name="Earl A.S."/>
            <person name="Gibby P.D."/>
            <person name="Hartmann K.A."/>
            <person name="Liu J.E."/>
            <person name="Manci A.M."/>
            <person name="Nielsen D.A."/>
            <person name="Solomon M.B."/>
            <person name="Breakwell D.P."/>
            <person name="Burnett S.H."/>
            <person name="Grose J.H."/>
        </authorList>
    </citation>
    <scope>NUCLEOTIDE SEQUENCE [LARGE SCALE GENOMIC DNA]</scope>
    <source>
        <strain evidence="2 3">16</strain>
    </source>
</reference>
<accession>A0A0P6VNF5</accession>
<dbReference type="InterPro" id="IPR029069">
    <property type="entry name" value="HotDog_dom_sf"/>
</dbReference>
<dbReference type="SUPFAM" id="SSF54637">
    <property type="entry name" value="Thioesterase/thiol ester dehydrase-isomerase"/>
    <property type="match status" value="1"/>
</dbReference>
<dbReference type="Pfam" id="PF03061">
    <property type="entry name" value="4HBT"/>
    <property type="match status" value="1"/>
</dbReference>
<reference evidence="2 3" key="2">
    <citation type="submission" date="2015-10" db="EMBL/GenBank/DDBJ databases">
        <title>Draft Genome Sequence of Prosthecomicrobium hirschii ATCC 27832.</title>
        <authorList>
            <person name="Daniel J."/>
            <person name="Givan S.A."/>
            <person name="Brun Y.V."/>
            <person name="Brown P.J."/>
        </authorList>
    </citation>
    <scope>NUCLEOTIDE SEQUENCE [LARGE SCALE GENOMIC DNA]</scope>
    <source>
        <strain evidence="2 3">16</strain>
    </source>
</reference>
<dbReference type="Proteomes" id="UP000048984">
    <property type="component" value="Unassembled WGS sequence"/>
</dbReference>
<gene>
    <name evidence="2" type="ORF">ABB55_11860</name>
</gene>
<name>A0A0P6VNF5_9HYPH</name>
<dbReference type="CDD" id="cd03443">
    <property type="entry name" value="PaaI_thioesterase"/>
    <property type="match status" value="1"/>
</dbReference>
<feature type="domain" description="Thioesterase" evidence="1">
    <location>
        <begin position="70"/>
        <end position="146"/>
    </location>
</feature>
<comment type="caution">
    <text evidence="2">The sequence shown here is derived from an EMBL/GenBank/DDBJ whole genome shotgun (WGS) entry which is preliminary data.</text>
</comment>
<dbReference type="Gene3D" id="3.10.129.10">
    <property type="entry name" value="Hotdog Thioesterase"/>
    <property type="match status" value="1"/>
</dbReference>
<dbReference type="EMBL" id="LJYW01000001">
    <property type="protein sequence ID" value="KPL52820.1"/>
    <property type="molecule type" value="Genomic_DNA"/>
</dbReference>
<dbReference type="InterPro" id="IPR006683">
    <property type="entry name" value="Thioestr_dom"/>
</dbReference>
<evidence type="ECO:0000259" key="1">
    <source>
        <dbReference type="Pfam" id="PF03061"/>
    </source>
</evidence>
<organism evidence="2 3">
    <name type="scientific">Prosthecodimorpha hirschii</name>
    <dbReference type="NCBI Taxonomy" id="665126"/>
    <lineage>
        <taxon>Bacteria</taxon>
        <taxon>Pseudomonadati</taxon>
        <taxon>Pseudomonadota</taxon>
        <taxon>Alphaproteobacteria</taxon>
        <taxon>Hyphomicrobiales</taxon>
        <taxon>Ancalomicrobiaceae</taxon>
        <taxon>Prosthecodimorpha</taxon>
    </lineage>
</organism>
<evidence type="ECO:0000313" key="2">
    <source>
        <dbReference type="EMBL" id="KPL52820.1"/>
    </source>
</evidence>
<evidence type="ECO:0000313" key="3">
    <source>
        <dbReference type="Proteomes" id="UP000048984"/>
    </source>
</evidence>
<dbReference type="STRING" id="665126.ABB55_11860"/>
<dbReference type="RefSeq" id="WP_054358983.1">
    <property type="nucleotide sequence ID" value="NZ_LJYW01000001.1"/>
</dbReference>
<dbReference type="GO" id="GO:0016790">
    <property type="term" value="F:thiolester hydrolase activity"/>
    <property type="evidence" value="ECO:0007669"/>
    <property type="project" value="UniProtKB-ARBA"/>
</dbReference>
<protein>
    <recommendedName>
        <fullName evidence="1">Thioesterase domain-containing protein</fullName>
    </recommendedName>
</protein>
<keyword evidence="3" id="KW-1185">Reference proteome</keyword>
<proteinExistence type="predicted"/>
<sequence length="174" mass="18823">MSRNEILEPSRPDRLGGVRGGEAALPHAGYRIMPLPDAFTAAVGPYYARVDAGRPLIGLPLRDIHVSVRGFCHGAVITGLADLQSLAASYTVGMHDRFAATMSLTVDFIAPAGHGDFLELRTDLLRSSRQFLFTQALVVKADGALVARTSAVYKWDPAPHETPDIVRRLFEPSA</sequence>
<dbReference type="AlphaFoldDB" id="A0A0P6VNF5"/>